<dbReference type="OrthoDB" id="127546at2759"/>
<dbReference type="Proteomes" id="UP000440367">
    <property type="component" value="Unassembled WGS sequence"/>
</dbReference>
<evidence type="ECO:0000313" key="1">
    <source>
        <dbReference type="EMBL" id="KAE8932657.1"/>
    </source>
</evidence>
<evidence type="ECO:0000313" key="13">
    <source>
        <dbReference type="Proteomes" id="UP000440367"/>
    </source>
</evidence>
<protein>
    <submittedName>
        <fullName evidence="5">Uncharacterized protein</fullName>
    </submittedName>
</protein>
<evidence type="ECO:0000313" key="18">
    <source>
        <dbReference type="Proteomes" id="UP000488956"/>
    </source>
</evidence>
<dbReference type="Proteomes" id="UP000488956">
    <property type="component" value="Unassembled WGS sequence"/>
</dbReference>
<evidence type="ECO:0000313" key="5">
    <source>
        <dbReference type="EMBL" id="KAE9134830.1"/>
    </source>
</evidence>
<evidence type="ECO:0000313" key="16">
    <source>
        <dbReference type="Proteomes" id="UP000460718"/>
    </source>
</evidence>
<dbReference type="Proteomes" id="UP000476176">
    <property type="component" value="Unassembled WGS sequence"/>
</dbReference>
<dbReference type="Proteomes" id="UP000440732">
    <property type="component" value="Unassembled WGS sequence"/>
</dbReference>
<reference evidence="10 11" key="1">
    <citation type="submission" date="2018-08" db="EMBL/GenBank/DDBJ databases">
        <title>Genomic investigation of the strawberry pathogen Phytophthora fragariae indicates pathogenicity is determined by transcriptional variation in three key races.</title>
        <authorList>
            <person name="Adams T.M."/>
            <person name="Armitage A.D."/>
            <person name="Sobczyk M.K."/>
            <person name="Bates H.J."/>
            <person name="Dunwell J.M."/>
            <person name="Nellist C.F."/>
            <person name="Harrison R.J."/>
        </authorList>
    </citation>
    <scope>NUCLEOTIDE SEQUENCE [LARGE SCALE GENOMIC DNA]</scope>
    <source>
        <strain evidence="9 12">A4</strain>
        <strain evidence="8 13">BC-1</strain>
        <strain evidence="6 17">BC-23</strain>
        <strain evidence="7 11">NOV-27</strain>
        <strain evidence="5 14">NOV-5</strain>
        <strain evidence="4 15">NOV-71</strain>
        <strain evidence="1 10">NOV-9</strain>
        <strain evidence="3 18">ONT-3</strain>
        <strain evidence="2 16">SCRP245</strain>
    </source>
</reference>
<dbReference type="EMBL" id="QXGF01001094">
    <property type="protein sequence ID" value="KAE8932657.1"/>
    <property type="molecule type" value="Genomic_DNA"/>
</dbReference>
<dbReference type="EMBL" id="QXGB01000999">
    <property type="protein sequence ID" value="KAE9199255.1"/>
    <property type="molecule type" value="Genomic_DNA"/>
</dbReference>
<evidence type="ECO:0000313" key="14">
    <source>
        <dbReference type="Proteomes" id="UP000440732"/>
    </source>
</evidence>
<proteinExistence type="predicted"/>
<sequence length="68" mass="6923">MADTAADENNVYVEVNTPGAASDGAKSGNGTGLPFTPSNLCIKDLEYFVTLPSGGRGETASARHHGAL</sequence>
<comment type="caution">
    <text evidence="5">The sequence shown here is derived from an EMBL/GenBank/DDBJ whole genome shotgun (WGS) entry which is preliminary data.</text>
</comment>
<evidence type="ECO:0000313" key="4">
    <source>
        <dbReference type="EMBL" id="KAE9096581.1"/>
    </source>
</evidence>
<organism evidence="5 14">
    <name type="scientific">Phytophthora fragariae</name>
    <dbReference type="NCBI Taxonomy" id="53985"/>
    <lineage>
        <taxon>Eukaryota</taxon>
        <taxon>Sar</taxon>
        <taxon>Stramenopiles</taxon>
        <taxon>Oomycota</taxon>
        <taxon>Peronosporomycetes</taxon>
        <taxon>Peronosporales</taxon>
        <taxon>Peronosporaceae</taxon>
        <taxon>Phytophthora</taxon>
    </lineage>
</organism>
<evidence type="ECO:0000313" key="12">
    <source>
        <dbReference type="Proteomes" id="UP000437068"/>
    </source>
</evidence>
<dbReference type="Proteomes" id="UP000437068">
    <property type="component" value="Unassembled WGS sequence"/>
</dbReference>
<evidence type="ECO:0000313" key="15">
    <source>
        <dbReference type="Proteomes" id="UP000441208"/>
    </source>
</evidence>
<dbReference type="EMBL" id="QXGC01002246">
    <property type="protein sequence ID" value="KAE9188704.1"/>
    <property type="molecule type" value="Genomic_DNA"/>
</dbReference>
<dbReference type="EMBL" id="QXFW01000972">
    <property type="protein sequence ID" value="KAE8999021.1"/>
    <property type="molecule type" value="Genomic_DNA"/>
</dbReference>
<dbReference type="EMBL" id="QXGE01001005">
    <property type="protein sequence ID" value="KAE9299440.1"/>
    <property type="molecule type" value="Genomic_DNA"/>
</dbReference>
<evidence type="ECO:0000313" key="10">
    <source>
        <dbReference type="Proteomes" id="UP000429523"/>
    </source>
</evidence>
<dbReference type="EMBL" id="QXGA01000939">
    <property type="protein sequence ID" value="KAE9134830.1"/>
    <property type="molecule type" value="Genomic_DNA"/>
</dbReference>
<dbReference type="Proteomes" id="UP000441208">
    <property type="component" value="Unassembled WGS sequence"/>
</dbReference>
<accession>A0A6A3TG07</accession>
<gene>
    <name evidence="9" type="ORF">PF001_g15442</name>
    <name evidence="8" type="ORF">PF002_g11976</name>
    <name evidence="6" type="ORF">PF004_g22426</name>
    <name evidence="7" type="ORF">PF005_g15807</name>
    <name evidence="5" type="ORF">PF006_g14737</name>
    <name evidence="4" type="ORF">PF007_g16949</name>
    <name evidence="1" type="ORF">PF009_g17325</name>
    <name evidence="3" type="ORF">PF010_g17405</name>
    <name evidence="2" type="ORF">PF011_g14800</name>
</gene>
<keyword evidence="11" id="KW-1185">Reference proteome</keyword>
<dbReference type="Proteomes" id="UP000429523">
    <property type="component" value="Unassembled WGS sequence"/>
</dbReference>
<evidence type="ECO:0000313" key="11">
    <source>
        <dbReference type="Proteomes" id="UP000433483"/>
    </source>
</evidence>
<dbReference type="EMBL" id="QXGD01000564">
    <property type="protein sequence ID" value="KAE9233789.1"/>
    <property type="molecule type" value="Genomic_DNA"/>
</dbReference>
<evidence type="ECO:0000313" key="9">
    <source>
        <dbReference type="EMBL" id="KAE9299440.1"/>
    </source>
</evidence>
<dbReference type="Proteomes" id="UP000460718">
    <property type="component" value="Unassembled WGS sequence"/>
</dbReference>
<dbReference type="EMBL" id="QXFX01001255">
    <property type="protein sequence ID" value="KAE9093638.1"/>
    <property type="molecule type" value="Genomic_DNA"/>
</dbReference>
<evidence type="ECO:0000313" key="8">
    <source>
        <dbReference type="EMBL" id="KAE9233789.1"/>
    </source>
</evidence>
<evidence type="ECO:0000313" key="2">
    <source>
        <dbReference type="EMBL" id="KAE8999021.1"/>
    </source>
</evidence>
<name>A0A6A3TG07_9STRA</name>
<dbReference type="EMBL" id="QXFZ01001118">
    <property type="protein sequence ID" value="KAE9096581.1"/>
    <property type="molecule type" value="Genomic_DNA"/>
</dbReference>
<evidence type="ECO:0000313" key="17">
    <source>
        <dbReference type="Proteomes" id="UP000476176"/>
    </source>
</evidence>
<evidence type="ECO:0000313" key="7">
    <source>
        <dbReference type="EMBL" id="KAE9199255.1"/>
    </source>
</evidence>
<evidence type="ECO:0000313" key="3">
    <source>
        <dbReference type="EMBL" id="KAE9093638.1"/>
    </source>
</evidence>
<dbReference type="AlphaFoldDB" id="A0A6A3TG07"/>
<dbReference type="Proteomes" id="UP000433483">
    <property type="component" value="Unassembled WGS sequence"/>
</dbReference>
<evidence type="ECO:0000313" key="6">
    <source>
        <dbReference type="EMBL" id="KAE9188704.1"/>
    </source>
</evidence>